<dbReference type="Proteomes" id="UP000243359">
    <property type="component" value="Chromosome I"/>
</dbReference>
<dbReference type="AlphaFoldDB" id="A0A1H1WUU3"/>
<proteinExistence type="predicted"/>
<name>A0A1H1WUU3_9PSED</name>
<dbReference type="STRING" id="1392877.SAMN05216221_3181"/>
<sequence length="121" mass="12750">MRIHGRIGDWSVDLTVELDDAEWAQLRGLPSAAADEASPAAAPALAPSATASDRLWGLAQELLRRAGALDGPRLFAELSALAGGEAAGKRLLVRLRHCPQVEVQADGDAPVYRWTGAVGDQ</sequence>
<protein>
    <submittedName>
        <fullName evidence="1">Uncharacterized protein</fullName>
    </submittedName>
</protein>
<accession>A0A1H1WUU3</accession>
<dbReference type="RefSeq" id="WP_090350131.1">
    <property type="nucleotide sequence ID" value="NZ_LT629751.1"/>
</dbReference>
<evidence type="ECO:0000313" key="2">
    <source>
        <dbReference type="Proteomes" id="UP000243359"/>
    </source>
</evidence>
<keyword evidence="2" id="KW-1185">Reference proteome</keyword>
<dbReference type="OrthoDB" id="7003789at2"/>
<reference evidence="2" key="1">
    <citation type="submission" date="2016-10" db="EMBL/GenBank/DDBJ databases">
        <authorList>
            <person name="Varghese N."/>
            <person name="Submissions S."/>
        </authorList>
    </citation>
    <scope>NUCLEOTIDE SEQUENCE [LARGE SCALE GENOMIC DNA]</scope>
    <source>
        <strain evidence="2">KCTC 32247</strain>
    </source>
</reference>
<organism evidence="1 2">
    <name type="scientific">Pseudomonas oryzae</name>
    <dbReference type="NCBI Taxonomy" id="1392877"/>
    <lineage>
        <taxon>Bacteria</taxon>
        <taxon>Pseudomonadati</taxon>
        <taxon>Pseudomonadota</taxon>
        <taxon>Gammaproteobacteria</taxon>
        <taxon>Pseudomonadales</taxon>
        <taxon>Pseudomonadaceae</taxon>
        <taxon>Pseudomonas</taxon>
    </lineage>
</organism>
<gene>
    <name evidence="1" type="ORF">SAMN05216221_3181</name>
</gene>
<evidence type="ECO:0000313" key="1">
    <source>
        <dbReference type="EMBL" id="SDS99929.1"/>
    </source>
</evidence>
<dbReference type="EMBL" id="LT629751">
    <property type="protein sequence ID" value="SDS99929.1"/>
    <property type="molecule type" value="Genomic_DNA"/>
</dbReference>